<name>A0AAE0J0D7_9PEZI</name>
<comment type="caution">
    <text evidence="4">The sequence shown here is derived from an EMBL/GenBank/DDBJ whole genome shotgun (WGS) entry which is preliminary data.</text>
</comment>
<dbReference type="AlphaFoldDB" id="A0AAE0J0D7"/>
<reference evidence="4" key="1">
    <citation type="journal article" date="2023" name="Mol. Phylogenet. Evol.">
        <title>Genome-scale phylogeny and comparative genomics of the fungal order Sordariales.</title>
        <authorList>
            <person name="Hensen N."/>
            <person name="Bonometti L."/>
            <person name="Westerberg I."/>
            <person name="Brannstrom I.O."/>
            <person name="Guillou S."/>
            <person name="Cros-Aarteil S."/>
            <person name="Calhoun S."/>
            <person name="Haridas S."/>
            <person name="Kuo A."/>
            <person name="Mondo S."/>
            <person name="Pangilinan J."/>
            <person name="Riley R."/>
            <person name="LaButti K."/>
            <person name="Andreopoulos B."/>
            <person name="Lipzen A."/>
            <person name="Chen C."/>
            <person name="Yan M."/>
            <person name="Daum C."/>
            <person name="Ng V."/>
            <person name="Clum A."/>
            <person name="Steindorff A."/>
            <person name="Ohm R.A."/>
            <person name="Martin F."/>
            <person name="Silar P."/>
            <person name="Natvig D.O."/>
            <person name="Lalanne C."/>
            <person name="Gautier V."/>
            <person name="Ament-Velasquez S.L."/>
            <person name="Kruys A."/>
            <person name="Hutchinson M.I."/>
            <person name="Powell A.J."/>
            <person name="Barry K."/>
            <person name="Miller A.N."/>
            <person name="Grigoriev I.V."/>
            <person name="Debuchy R."/>
            <person name="Gladieux P."/>
            <person name="Hiltunen Thoren M."/>
            <person name="Johannesson H."/>
        </authorList>
    </citation>
    <scope>NUCLEOTIDE SEQUENCE</scope>
    <source>
        <strain evidence="4">SMH4131-1</strain>
    </source>
</reference>
<dbReference type="EMBL" id="JAUEPO010000002">
    <property type="protein sequence ID" value="KAK3334210.1"/>
    <property type="molecule type" value="Genomic_DNA"/>
</dbReference>
<feature type="domain" description="WSC" evidence="3">
    <location>
        <begin position="165"/>
        <end position="258"/>
    </location>
</feature>
<accession>A0AAE0J0D7</accession>
<evidence type="ECO:0000313" key="5">
    <source>
        <dbReference type="Proteomes" id="UP001286456"/>
    </source>
</evidence>
<feature type="compositionally biased region" description="Low complexity" evidence="2">
    <location>
        <begin position="18"/>
        <end position="32"/>
    </location>
</feature>
<dbReference type="InterPro" id="IPR051589">
    <property type="entry name" value="Sialate-O-sulfotransferase"/>
</dbReference>
<dbReference type="SMART" id="SM00321">
    <property type="entry name" value="WSC"/>
    <property type="match status" value="2"/>
</dbReference>
<keyword evidence="1" id="KW-0677">Repeat</keyword>
<organism evidence="4 5">
    <name type="scientific">Cercophora scortea</name>
    <dbReference type="NCBI Taxonomy" id="314031"/>
    <lineage>
        <taxon>Eukaryota</taxon>
        <taxon>Fungi</taxon>
        <taxon>Dikarya</taxon>
        <taxon>Ascomycota</taxon>
        <taxon>Pezizomycotina</taxon>
        <taxon>Sordariomycetes</taxon>
        <taxon>Sordariomycetidae</taxon>
        <taxon>Sordariales</taxon>
        <taxon>Lasiosphaeriaceae</taxon>
        <taxon>Cercophora</taxon>
    </lineage>
</organism>
<dbReference type="InterPro" id="IPR002889">
    <property type="entry name" value="WSC_carb-bd"/>
</dbReference>
<sequence length="258" mass="27001">MLPFFPLSLSSDTSNSQPLSNPSKSTTTTSITPKPPHLPKMHFNLLTIAALAPAVLGQTYYGCYTEGETSRALTGASYADFANMTIELCESLCSPYSIWGLEYTGECYCGDALTQGSFPAFASDCAMTCAGDAGEICGGPNRLSLYGTSTTPPTITPVPHATVTAASFLGCYVELTGGRVLSGRSAFSPTSMTNDACGSYCLNSGFLFYGTEYSAECYCGTGVGSANVTDVSECLMDCSGDSTQKCGGPSRLSIFEWS</sequence>
<feature type="domain" description="WSC" evidence="3">
    <location>
        <begin position="57"/>
        <end position="149"/>
    </location>
</feature>
<evidence type="ECO:0000259" key="3">
    <source>
        <dbReference type="PROSITE" id="PS51212"/>
    </source>
</evidence>
<dbReference type="PANTHER" id="PTHR45964:SF5">
    <property type="entry name" value="WSCD FAMILY MEMBER CG9164"/>
    <property type="match status" value="1"/>
</dbReference>
<dbReference type="PANTHER" id="PTHR45964">
    <property type="entry name" value="WSCD FAMILY MEMBER CG9164"/>
    <property type="match status" value="1"/>
</dbReference>
<evidence type="ECO:0000256" key="1">
    <source>
        <dbReference type="ARBA" id="ARBA00022737"/>
    </source>
</evidence>
<feature type="region of interest" description="Disordered" evidence="2">
    <location>
        <begin position="1"/>
        <end position="36"/>
    </location>
</feature>
<reference evidence="4" key="2">
    <citation type="submission" date="2023-06" db="EMBL/GenBank/DDBJ databases">
        <authorList>
            <consortium name="Lawrence Berkeley National Laboratory"/>
            <person name="Haridas S."/>
            <person name="Hensen N."/>
            <person name="Bonometti L."/>
            <person name="Westerberg I."/>
            <person name="Brannstrom I.O."/>
            <person name="Guillou S."/>
            <person name="Cros-Aarteil S."/>
            <person name="Calhoun S."/>
            <person name="Kuo A."/>
            <person name="Mondo S."/>
            <person name="Pangilinan J."/>
            <person name="Riley R."/>
            <person name="Labutti K."/>
            <person name="Andreopoulos B."/>
            <person name="Lipzen A."/>
            <person name="Chen C."/>
            <person name="Yanf M."/>
            <person name="Daum C."/>
            <person name="Ng V."/>
            <person name="Clum A."/>
            <person name="Steindorff A."/>
            <person name="Ohm R."/>
            <person name="Martin F."/>
            <person name="Silar P."/>
            <person name="Natvig D."/>
            <person name="Lalanne C."/>
            <person name="Gautier V."/>
            <person name="Ament-Velasquez S.L."/>
            <person name="Kruys A."/>
            <person name="Hutchinson M.I."/>
            <person name="Powell A.J."/>
            <person name="Barry K."/>
            <person name="Miller A.N."/>
            <person name="Grigoriev I.V."/>
            <person name="Debuchy R."/>
            <person name="Gladieux P."/>
            <person name="Thoren M.H."/>
            <person name="Johannesson H."/>
        </authorList>
    </citation>
    <scope>NUCLEOTIDE SEQUENCE</scope>
    <source>
        <strain evidence="4">SMH4131-1</strain>
    </source>
</reference>
<evidence type="ECO:0000256" key="2">
    <source>
        <dbReference type="SAM" id="MobiDB-lite"/>
    </source>
</evidence>
<dbReference type="PROSITE" id="PS51212">
    <property type="entry name" value="WSC"/>
    <property type="match status" value="2"/>
</dbReference>
<protein>
    <submittedName>
        <fullName evidence="4">WSC domain-containing protein</fullName>
    </submittedName>
</protein>
<keyword evidence="5" id="KW-1185">Reference proteome</keyword>
<dbReference type="Proteomes" id="UP001286456">
    <property type="component" value="Unassembled WGS sequence"/>
</dbReference>
<evidence type="ECO:0000313" key="4">
    <source>
        <dbReference type="EMBL" id="KAK3334210.1"/>
    </source>
</evidence>
<dbReference type="Pfam" id="PF01822">
    <property type="entry name" value="WSC"/>
    <property type="match status" value="2"/>
</dbReference>
<proteinExistence type="predicted"/>
<gene>
    <name evidence="4" type="ORF">B0T19DRAFT_420306</name>
</gene>
<feature type="compositionally biased region" description="Polar residues" evidence="2">
    <location>
        <begin position="8"/>
        <end position="17"/>
    </location>
</feature>